<dbReference type="AlphaFoldDB" id="A0A8H5AUW4"/>
<dbReference type="OrthoDB" id="19141at2759"/>
<protein>
    <submittedName>
        <fullName evidence="1">Uncharacterized protein</fullName>
    </submittedName>
</protein>
<sequence>MSFQDSLAKLNSPVKDLVQSVAQKEYALEGKTDEDKDEVVKWIDKVAKGDVIKAENFKSLDATLVPKHTLLQII</sequence>
<reference evidence="1 2" key="1">
    <citation type="journal article" date="2020" name="ISME J.">
        <title>Uncovering the hidden diversity of litter-decomposition mechanisms in mushroom-forming fungi.</title>
        <authorList>
            <person name="Floudas D."/>
            <person name="Bentzer J."/>
            <person name="Ahren D."/>
            <person name="Johansson T."/>
            <person name="Persson P."/>
            <person name="Tunlid A."/>
        </authorList>
    </citation>
    <scope>NUCLEOTIDE SEQUENCE [LARGE SCALE GENOMIC DNA]</scope>
    <source>
        <strain evidence="1 2">CBS 291.85</strain>
    </source>
</reference>
<gene>
    <name evidence="1" type="ORF">D9758_018760</name>
</gene>
<dbReference type="EMBL" id="JAACJM010000563">
    <property type="protein sequence ID" value="KAF5311268.1"/>
    <property type="molecule type" value="Genomic_DNA"/>
</dbReference>
<proteinExistence type="predicted"/>
<organism evidence="1 2">
    <name type="scientific">Tetrapyrgos nigripes</name>
    <dbReference type="NCBI Taxonomy" id="182062"/>
    <lineage>
        <taxon>Eukaryota</taxon>
        <taxon>Fungi</taxon>
        <taxon>Dikarya</taxon>
        <taxon>Basidiomycota</taxon>
        <taxon>Agaricomycotina</taxon>
        <taxon>Agaricomycetes</taxon>
        <taxon>Agaricomycetidae</taxon>
        <taxon>Agaricales</taxon>
        <taxon>Marasmiineae</taxon>
        <taxon>Marasmiaceae</taxon>
        <taxon>Tetrapyrgos</taxon>
    </lineage>
</organism>
<evidence type="ECO:0000313" key="1">
    <source>
        <dbReference type="EMBL" id="KAF5311268.1"/>
    </source>
</evidence>
<comment type="caution">
    <text evidence="1">The sequence shown here is derived from an EMBL/GenBank/DDBJ whole genome shotgun (WGS) entry which is preliminary data.</text>
</comment>
<dbReference type="Proteomes" id="UP000559256">
    <property type="component" value="Unassembled WGS sequence"/>
</dbReference>
<evidence type="ECO:0000313" key="2">
    <source>
        <dbReference type="Proteomes" id="UP000559256"/>
    </source>
</evidence>
<keyword evidence="2" id="KW-1185">Reference proteome</keyword>
<name>A0A8H5AUW4_9AGAR</name>
<accession>A0A8H5AUW4</accession>